<proteinExistence type="predicted"/>
<dbReference type="Pfam" id="PF00646">
    <property type="entry name" value="F-box"/>
    <property type="match status" value="1"/>
</dbReference>
<evidence type="ECO:0000259" key="1">
    <source>
        <dbReference type="PROSITE" id="PS50181"/>
    </source>
</evidence>
<reference evidence="2 3" key="1">
    <citation type="submission" date="2018-07" db="EMBL/GenBank/DDBJ databases">
        <title>Section-level genome sequencing of Aspergillus section Nigri to investigate inter- and intra-species variation.</title>
        <authorList>
            <consortium name="DOE Joint Genome Institute"/>
            <person name="Vesth T.C."/>
            <person name="Nybo J.L."/>
            <person name="Theobald S."/>
            <person name="Frisvad J.C."/>
            <person name="Larsen T.O."/>
            <person name="Nielsen K.F."/>
            <person name="Hoof J.B."/>
            <person name="Brandl J."/>
            <person name="Salamov A."/>
            <person name="Riley R."/>
            <person name="Gladden J.M."/>
            <person name="Phatale P."/>
            <person name="Nielsen M.T."/>
            <person name="Lyhne E.K."/>
            <person name="Kogle M.E."/>
            <person name="Strasser K."/>
            <person name="McDonnell E."/>
            <person name="Barry K."/>
            <person name="Clum A."/>
            <person name="Chen C."/>
            <person name="Nolan M."/>
            <person name="Sandor L."/>
            <person name="Kuo A."/>
            <person name="Lipzen A."/>
            <person name="Hainaut M."/>
            <person name="Drula E."/>
            <person name="Tsang A."/>
            <person name="Magnuson J.K."/>
            <person name="Henrissat B."/>
            <person name="Wiebenga A."/>
            <person name="Simmons B.A."/>
            <person name="Makela M.R."/>
            <person name="De vries R.P."/>
            <person name="Grigoriev I.V."/>
            <person name="Mortensen U.H."/>
            <person name="Baker S.E."/>
            <person name="Andersen M.R."/>
        </authorList>
    </citation>
    <scope>NUCLEOTIDE SEQUENCE [LARGE SCALE GENOMIC DNA]</scope>
    <source>
        <strain evidence="2 3">ATCC 13496</strain>
    </source>
</reference>
<accession>A0A370BEY7</accession>
<dbReference type="EMBL" id="KZ851981">
    <property type="protein sequence ID" value="RDH14104.1"/>
    <property type="molecule type" value="Genomic_DNA"/>
</dbReference>
<gene>
    <name evidence="2" type="ORF">M747DRAFT_250257</name>
</gene>
<dbReference type="VEuPathDB" id="FungiDB:M747DRAFT_250257"/>
<name>A0A370BEY7_ASPNG</name>
<dbReference type="InterPro" id="IPR001810">
    <property type="entry name" value="F-box_dom"/>
</dbReference>
<evidence type="ECO:0000313" key="3">
    <source>
        <dbReference type="Proteomes" id="UP000253845"/>
    </source>
</evidence>
<protein>
    <recommendedName>
        <fullName evidence="1">F-box domain-containing protein</fullName>
    </recommendedName>
</protein>
<sequence>MLLDGRIVPLAHGYLSASLVALARRSLAVAPAPGNISSGLIDTGRARIPREKSVNEGVLSYRGQELIKLSGMGGCAGGPSTAYEQWMETAREAEERGDENMTVEKADKLWPWDTRIERILDAVFPSIGGFRGELAKLPRGRNLICHEISLTCGVGIGIIHSPSQPITGDDYAGTAPPFVSSRGVRPFLVNYRVKSSSPFCPISYSTEFKYYPTLWKQNERIPRQISNGDLCPAMESGKVAASPCEFERAPGMEILRVCSYHRHDFDLAVARTNSRDHDQVRSSLLRSINATSSGLGHLQILPLEIVYEICFLLDIQSLLNLRHVNRRAHQIVRTTRGYEVTITHAFEALCILFPPSYHHLS</sequence>
<feature type="domain" description="F-box" evidence="1">
    <location>
        <begin position="295"/>
        <end position="341"/>
    </location>
</feature>
<dbReference type="AlphaFoldDB" id="A0A370BEY7"/>
<dbReference type="CDD" id="cd09917">
    <property type="entry name" value="F-box_SF"/>
    <property type="match status" value="1"/>
</dbReference>
<dbReference type="InterPro" id="IPR036047">
    <property type="entry name" value="F-box-like_dom_sf"/>
</dbReference>
<dbReference type="Proteomes" id="UP000253845">
    <property type="component" value="Unassembled WGS sequence"/>
</dbReference>
<dbReference type="PROSITE" id="PS50181">
    <property type="entry name" value="FBOX"/>
    <property type="match status" value="1"/>
</dbReference>
<evidence type="ECO:0000313" key="2">
    <source>
        <dbReference type="EMBL" id="RDH14104.1"/>
    </source>
</evidence>
<dbReference type="SUPFAM" id="SSF81383">
    <property type="entry name" value="F-box domain"/>
    <property type="match status" value="1"/>
</dbReference>
<organism evidence="2 3">
    <name type="scientific">Aspergillus niger ATCC 13496</name>
    <dbReference type="NCBI Taxonomy" id="1353008"/>
    <lineage>
        <taxon>Eukaryota</taxon>
        <taxon>Fungi</taxon>
        <taxon>Dikarya</taxon>
        <taxon>Ascomycota</taxon>
        <taxon>Pezizomycotina</taxon>
        <taxon>Eurotiomycetes</taxon>
        <taxon>Eurotiomycetidae</taxon>
        <taxon>Eurotiales</taxon>
        <taxon>Aspergillaceae</taxon>
        <taxon>Aspergillus</taxon>
        <taxon>Aspergillus subgen. Circumdati</taxon>
    </lineage>
</organism>